<dbReference type="GO" id="GO:0009055">
    <property type="term" value="F:electron transfer activity"/>
    <property type="evidence" value="ECO:0007669"/>
    <property type="project" value="UniProtKB-UniRule"/>
</dbReference>
<keyword evidence="3 6" id="KW-0560">Oxidoreductase</keyword>
<dbReference type="GO" id="GO:0016652">
    <property type="term" value="F:oxidoreductase activity, acting on NAD(P)H as acceptor"/>
    <property type="evidence" value="ECO:0007669"/>
    <property type="project" value="UniProtKB-UniRule"/>
</dbReference>
<feature type="binding site" evidence="6">
    <location>
        <begin position="95"/>
        <end position="98"/>
    </location>
    <ligand>
        <name>FMN</name>
        <dbReference type="ChEBI" id="CHEBI:58210"/>
    </ligand>
</feature>
<comment type="function">
    <text evidence="6">Quinone reductase that provides resistance to thiol-specific stress caused by electrophilic quinones.</text>
</comment>
<dbReference type="Pfam" id="PF02525">
    <property type="entry name" value="Flavodoxin_2"/>
    <property type="match status" value="1"/>
</dbReference>
<dbReference type="AlphaFoldDB" id="A0A0S2K0B2"/>
<comment type="subunit">
    <text evidence="6">Homodimer.</text>
</comment>
<evidence type="ECO:0000256" key="4">
    <source>
        <dbReference type="ARBA" id="ARBA00023027"/>
    </source>
</evidence>
<dbReference type="EMBL" id="CP013187">
    <property type="protein sequence ID" value="ALO41943.1"/>
    <property type="molecule type" value="Genomic_DNA"/>
</dbReference>
<evidence type="ECO:0000313" key="8">
    <source>
        <dbReference type="EMBL" id="ALO41943.1"/>
    </source>
</evidence>
<sequence>MKNVLLINTSINHDAGNSYILSNEFVDRLSKKFELTVKHRDLVKEPLEHLKQTEMLAWMTPEAQRNGEQKSLADISDNLIKELQQSDVLVIGLPMYNFGVPSQFKAWMDRIARAGVTFKYTEQGPVGLLANKKVIVLAARGGIYAGTDNDSQTSHVKSFFALLGISDVEFIYAEGLNMPSKELSIANAKEKMEVVLSSMS</sequence>
<name>A0A0S2K0B2_9GAMM</name>
<dbReference type="Gene3D" id="3.40.50.360">
    <property type="match status" value="1"/>
</dbReference>
<comment type="catalytic activity">
    <reaction evidence="6">
        <text>2 a quinone + NADH + H(+) = 2 a 1,4-benzosemiquinone + NAD(+)</text>
        <dbReference type="Rhea" id="RHEA:65952"/>
        <dbReference type="ChEBI" id="CHEBI:15378"/>
        <dbReference type="ChEBI" id="CHEBI:57540"/>
        <dbReference type="ChEBI" id="CHEBI:57945"/>
        <dbReference type="ChEBI" id="CHEBI:132124"/>
        <dbReference type="ChEBI" id="CHEBI:134225"/>
    </reaction>
</comment>
<dbReference type="InterPro" id="IPR023048">
    <property type="entry name" value="NADH:quinone_OxRdtase_FMN_depd"/>
</dbReference>
<reference evidence="8 9" key="1">
    <citation type="submission" date="2015-11" db="EMBL/GenBank/DDBJ databases">
        <authorList>
            <person name="Zhang Y."/>
            <person name="Guo Z."/>
        </authorList>
    </citation>
    <scope>NUCLEOTIDE SEQUENCE [LARGE SCALE GENOMIC DNA]</scope>
    <source>
        <strain evidence="8 9">KCTC 12086</strain>
    </source>
</reference>
<evidence type="ECO:0000256" key="5">
    <source>
        <dbReference type="ARBA" id="ARBA00048542"/>
    </source>
</evidence>
<organism evidence="8 9">
    <name type="scientific">Pseudoalteromonas phenolica</name>
    <dbReference type="NCBI Taxonomy" id="161398"/>
    <lineage>
        <taxon>Bacteria</taxon>
        <taxon>Pseudomonadati</taxon>
        <taxon>Pseudomonadota</taxon>
        <taxon>Gammaproteobacteria</taxon>
        <taxon>Alteromonadales</taxon>
        <taxon>Pseudoalteromonadaceae</taxon>
        <taxon>Pseudoalteromonas</taxon>
    </lineage>
</organism>
<dbReference type="PATRIC" id="fig|161398.10.peg.1463"/>
<dbReference type="SUPFAM" id="SSF52218">
    <property type="entry name" value="Flavoproteins"/>
    <property type="match status" value="1"/>
</dbReference>
<feature type="binding site" evidence="6">
    <location>
        <position position="10"/>
    </location>
    <ligand>
        <name>FMN</name>
        <dbReference type="ChEBI" id="CHEBI:58210"/>
    </ligand>
</feature>
<keyword evidence="1 6" id="KW-0285">Flavoprotein</keyword>
<evidence type="ECO:0000256" key="2">
    <source>
        <dbReference type="ARBA" id="ARBA00022643"/>
    </source>
</evidence>
<dbReference type="PANTHER" id="PTHR43741">
    <property type="entry name" value="FMN-DEPENDENT NADH-AZOREDUCTASE 1"/>
    <property type="match status" value="1"/>
</dbReference>
<feature type="domain" description="Flavodoxin-like fold" evidence="7">
    <location>
        <begin position="2"/>
        <end position="193"/>
    </location>
</feature>
<comment type="function">
    <text evidence="6">Also exhibits azoreductase activity. Catalyzes the reductive cleavage of the azo bond in aromatic azo compounds to the corresponding amines.</text>
</comment>
<evidence type="ECO:0000313" key="9">
    <source>
        <dbReference type="Proteomes" id="UP000061457"/>
    </source>
</evidence>
<dbReference type="KEGG" id="pphe:PP2015_1439"/>
<protein>
    <recommendedName>
        <fullName evidence="6">FMN dependent NADH:quinone oxidoreductase</fullName>
        <ecNumber evidence="6">1.6.5.-</ecNumber>
    </recommendedName>
    <alternativeName>
        <fullName evidence="6">Azo-dye reductase</fullName>
    </alternativeName>
    <alternativeName>
        <fullName evidence="6">FMN-dependent NADH-azo compound oxidoreductase</fullName>
    </alternativeName>
    <alternativeName>
        <fullName evidence="6">FMN-dependent NADH-azoreductase</fullName>
        <ecNumber evidence="6">1.7.1.17</ecNumber>
    </alternativeName>
</protein>
<dbReference type="InterPro" id="IPR050104">
    <property type="entry name" value="FMN-dep_NADH:Q_OxRdtase_AzoR1"/>
</dbReference>
<dbReference type="PANTHER" id="PTHR43741:SF4">
    <property type="entry name" value="FMN-DEPENDENT NADH:QUINONE OXIDOREDUCTASE"/>
    <property type="match status" value="1"/>
</dbReference>
<dbReference type="GO" id="GO:0010181">
    <property type="term" value="F:FMN binding"/>
    <property type="evidence" value="ECO:0007669"/>
    <property type="project" value="UniProtKB-UniRule"/>
</dbReference>
<evidence type="ECO:0000256" key="6">
    <source>
        <dbReference type="HAMAP-Rule" id="MF_01216"/>
    </source>
</evidence>
<comment type="cofactor">
    <cofactor evidence="6">
        <name>FMN</name>
        <dbReference type="ChEBI" id="CHEBI:58210"/>
    </cofactor>
    <text evidence="6">Binds 1 FMN per subunit.</text>
</comment>
<dbReference type="InterPro" id="IPR029039">
    <property type="entry name" value="Flavoprotein-like_sf"/>
</dbReference>
<accession>A0A0S2K0B2</accession>
<dbReference type="Proteomes" id="UP000061457">
    <property type="component" value="Chromosome I"/>
</dbReference>
<dbReference type="EC" id="1.7.1.17" evidence="6"/>
<dbReference type="STRING" id="161398.PP2015_1439"/>
<dbReference type="OrthoDB" id="7618612at2"/>
<dbReference type="InterPro" id="IPR003680">
    <property type="entry name" value="Flavodoxin_fold"/>
</dbReference>
<proteinExistence type="inferred from homology"/>
<keyword evidence="4 6" id="KW-0520">NAD</keyword>
<dbReference type="EC" id="1.6.5.-" evidence="6"/>
<evidence type="ECO:0000256" key="3">
    <source>
        <dbReference type="ARBA" id="ARBA00023002"/>
    </source>
</evidence>
<dbReference type="HAMAP" id="MF_01216">
    <property type="entry name" value="Azoreductase_type1"/>
    <property type="match status" value="1"/>
</dbReference>
<evidence type="ECO:0000256" key="1">
    <source>
        <dbReference type="ARBA" id="ARBA00022630"/>
    </source>
</evidence>
<dbReference type="RefSeq" id="WP_058029638.1">
    <property type="nucleotide sequence ID" value="NZ_CP013187.1"/>
</dbReference>
<comment type="catalytic activity">
    <reaction evidence="5">
        <text>N,N-dimethyl-1,4-phenylenediamine + anthranilate + 2 NAD(+) = 2-(4-dimethylaminophenyl)diazenylbenzoate + 2 NADH + 2 H(+)</text>
        <dbReference type="Rhea" id="RHEA:55872"/>
        <dbReference type="ChEBI" id="CHEBI:15378"/>
        <dbReference type="ChEBI" id="CHEBI:15783"/>
        <dbReference type="ChEBI" id="CHEBI:16567"/>
        <dbReference type="ChEBI" id="CHEBI:57540"/>
        <dbReference type="ChEBI" id="CHEBI:57945"/>
        <dbReference type="ChEBI" id="CHEBI:71579"/>
        <dbReference type="EC" id="1.7.1.17"/>
    </reaction>
    <physiologicalReaction direction="right-to-left" evidence="5">
        <dbReference type="Rhea" id="RHEA:55874"/>
    </physiologicalReaction>
</comment>
<evidence type="ECO:0000259" key="7">
    <source>
        <dbReference type="Pfam" id="PF02525"/>
    </source>
</evidence>
<keyword evidence="9" id="KW-1185">Reference proteome</keyword>
<comment type="similarity">
    <text evidence="6">Belongs to the azoreductase type 1 family.</text>
</comment>
<dbReference type="GO" id="GO:0016655">
    <property type="term" value="F:oxidoreductase activity, acting on NAD(P)H, quinone or similar compound as acceptor"/>
    <property type="evidence" value="ECO:0007669"/>
    <property type="project" value="InterPro"/>
</dbReference>
<comment type="caution">
    <text evidence="6">Lacks conserved residue(s) required for the propagation of feature annotation.</text>
</comment>
<gene>
    <name evidence="6" type="primary">azoR</name>
    <name evidence="8" type="ORF">PP2015_1439</name>
</gene>
<keyword evidence="2 6" id="KW-0288">FMN</keyword>